<keyword evidence="1" id="KW-0812">Transmembrane</keyword>
<dbReference type="Proteomes" id="UP001176468">
    <property type="component" value="Unassembled WGS sequence"/>
</dbReference>
<dbReference type="RefSeq" id="WP_304562816.1">
    <property type="nucleotide sequence ID" value="NZ_JAUQSZ010000016.1"/>
</dbReference>
<keyword evidence="1" id="KW-1133">Transmembrane helix</keyword>
<proteinExistence type="predicted"/>
<name>A0ABT9A3J7_9SPHN</name>
<dbReference type="EMBL" id="JAUQSZ010000016">
    <property type="protein sequence ID" value="MDO7844418.1"/>
    <property type="molecule type" value="Genomic_DNA"/>
</dbReference>
<accession>A0ABT9A3J7</accession>
<sequence>MKHQLVAHGNYFDTKKSHPGAMRGIAYALPISIAMWAVIVYGVSLIV</sequence>
<protein>
    <submittedName>
        <fullName evidence="2">Uncharacterized protein</fullName>
    </submittedName>
</protein>
<comment type="caution">
    <text evidence="2">The sequence shown here is derived from an EMBL/GenBank/DDBJ whole genome shotgun (WGS) entry which is preliminary data.</text>
</comment>
<evidence type="ECO:0000313" key="3">
    <source>
        <dbReference type="Proteomes" id="UP001176468"/>
    </source>
</evidence>
<gene>
    <name evidence="2" type="ORF">Q5H94_18965</name>
</gene>
<reference evidence="2" key="1">
    <citation type="submission" date="2023-07" db="EMBL/GenBank/DDBJ databases">
        <authorList>
            <person name="Kim M.K."/>
        </authorList>
    </citation>
    <scope>NUCLEOTIDE SEQUENCE</scope>
    <source>
        <strain evidence="2">CA1-15</strain>
    </source>
</reference>
<feature type="transmembrane region" description="Helical" evidence="1">
    <location>
        <begin position="25"/>
        <end position="46"/>
    </location>
</feature>
<evidence type="ECO:0000313" key="2">
    <source>
        <dbReference type="EMBL" id="MDO7844418.1"/>
    </source>
</evidence>
<keyword evidence="1" id="KW-0472">Membrane</keyword>
<keyword evidence="3" id="KW-1185">Reference proteome</keyword>
<evidence type="ECO:0000256" key="1">
    <source>
        <dbReference type="SAM" id="Phobius"/>
    </source>
</evidence>
<organism evidence="2 3">
    <name type="scientific">Sphingomonas immobilis</name>
    <dbReference type="NCBI Taxonomy" id="3063997"/>
    <lineage>
        <taxon>Bacteria</taxon>
        <taxon>Pseudomonadati</taxon>
        <taxon>Pseudomonadota</taxon>
        <taxon>Alphaproteobacteria</taxon>
        <taxon>Sphingomonadales</taxon>
        <taxon>Sphingomonadaceae</taxon>
        <taxon>Sphingomonas</taxon>
    </lineage>
</organism>